<dbReference type="EMBL" id="MU167378">
    <property type="protein sequence ID" value="KAG0141632.1"/>
    <property type="molecule type" value="Genomic_DNA"/>
</dbReference>
<dbReference type="Proteomes" id="UP000886653">
    <property type="component" value="Unassembled WGS sequence"/>
</dbReference>
<keyword evidence="3" id="KW-1185">Reference proteome</keyword>
<evidence type="ECO:0000256" key="1">
    <source>
        <dbReference type="SAM" id="SignalP"/>
    </source>
</evidence>
<gene>
    <name evidence="2" type="ORF">CROQUDRAFT_663595</name>
</gene>
<feature type="signal peptide" evidence="1">
    <location>
        <begin position="1"/>
        <end position="19"/>
    </location>
</feature>
<proteinExistence type="predicted"/>
<feature type="chain" id="PRO_5040127766" description="Secreted protein" evidence="1">
    <location>
        <begin position="20"/>
        <end position="204"/>
    </location>
</feature>
<organism evidence="2 3">
    <name type="scientific">Cronartium quercuum f. sp. fusiforme G11</name>
    <dbReference type="NCBI Taxonomy" id="708437"/>
    <lineage>
        <taxon>Eukaryota</taxon>
        <taxon>Fungi</taxon>
        <taxon>Dikarya</taxon>
        <taxon>Basidiomycota</taxon>
        <taxon>Pucciniomycotina</taxon>
        <taxon>Pucciniomycetes</taxon>
        <taxon>Pucciniales</taxon>
        <taxon>Coleosporiaceae</taxon>
        <taxon>Cronartium</taxon>
    </lineage>
</organism>
<accession>A0A9P6NCA6</accession>
<protein>
    <recommendedName>
        <fullName evidence="4">Secreted protein</fullName>
    </recommendedName>
</protein>
<comment type="caution">
    <text evidence="2">The sequence shown here is derived from an EMBL/GenBank/DDBJ whole genome shotgun (WGS) entry which is preliminary data.</text>
</comment>
<evidence type="ECO:0000313" key="3">
    <source>
        <dbReference type="Proteomes" id="UP000886653"/>
    </source>
</evidence>
<name>A0A9P6NCA6_9BASI</name>
<evidence type="ECO:0008006" key="4">
    <source>
        <dbReference type="Google" id="ProtNLM"/>
    </source>
</evidence>
<dbReference type="AlphaFoldDB" id="A0A9P6NCA6"/>
<reference evidence="2" key="1">
    <citation type="submission" date="2013-11" db="EMBL/GenBank/DDBJ databases">
        <title>Genome sequence of the fusiform rust pathogen reveals effectors for host alternation and coevolution with pine.</title>
        <authorList>
            <consortium name="DOE Joint Genome Institute"/>
            <person name="Smith K."/>
            <person name="Pendleton A."/>
            <person name="Kubisiak T."/>
            <person name="Anderson C."/>
            <person name="Salamov A."/>
            <person name="Aerts A."/>
            <person name="Riley R."/>
            <person name="Clum A."/>
            <person name="Lindquist E."/>
            <person name="Ence D."/>
            <person name="Campbell M."/>
            <person name="Kronenberg Z."/>
            <person name="Feau N."/>
            <person name="Dhillon B."/>
            <person name="Hamelin R."/>
            <person name="Burleigh J."/>
            <person name="Smith J."/>
            <person name="Yandell M."/>
            <person name="Nelson C."/>
            <person name="Grigoriev I."/>
            <person name="Davis J."/>
        </authorList>
    </citation>
    <scope>NUCLEOTIDE SEQUENCE</scope>
    <source>
        <strain evidence="2">G11</strain>
    </source>
</reference>
<evidence type="ECO:0000313" key="2">
    <source>
        <dbReference type="EMBL" id="KAG0141632.1"/>
    </source>
</evidence>
<keyword evidence="1" id="KW-0732">Signal</keyword>
<sequence length="204" mass="22718">MLLNLSLFWLIASASLVVPVTVPPERSHHHSHTQCWPYWKNLQRVHPHTRVGWQAKPKLLKGHHHNNSQIPLFRTRKGSETVSGDTVAVCGAAYKDESVSACLWDGGVHGDLKSQKPGWLSDPHNEKNCNKTLLVQAVHSKNPDDLVPVKVVDGCSMFIPPSDPIDGCKELWLTQGAFDAIGATPRDTANNDLTLFWTFKHEPN</sequence>
<dbReference type="OrthoDB" id="2504366at2759"/>